<keyword evidence="4" id="KW-1185">Reference proteome</keyword>
<sequence length="225" mass="23869">MSQTDPSPTAPTPPTPHTPSDASAAPRAPLPGEPGFKAPLTEKQLKRASQTVKGMVISVVLTLAVALPVVFLNPGSNVDTYRNRINVDEIAQQTVTTQNFQAISPQFPQGWYANAASWNPGAADGVGFWQLGIVKDDTHYAKVLQADKANPSWISLATEGSVPTGQTVDVDGTAWEQRVLPASKSPQTILTTKISGYTFVITADQGEDAFLTETARLVQVSAAAK</sequence>
<dbReference type="Pfam" id="PF14030">
    <property type="entry name" value="DUF4245"/>
    <property type="match status" value="1"/>
</dbReference>
<dbReference type="InterPro" id="IPR025339">
    <property type="entry name" value="DUF4245"/>
</dbReference>
<dbReference type="RefSeq" id="WP_147433630.1">
    <property type="nucleotide sequence ID" value="NZ_QQXL01000003.1"/>
</dbReference>
<dbReference type="EMBL" id="QQXL01000003">
    <property type="protein sequence ID" value="RKW70629.1"/>
    <property type="molecule type" value="Genomic_DNA"/>
</dbReference>
<keyword evidence="2" id="KW-0472">Membrane</keyword>
<feature type="compositionally biased region" description="Pro residues" evidence="1">
    <location>
        <begin position="8"/>
        <end position="17"/>
    </location>
</feature>
<evidence type="ECO:0000256" key="1">
    <source>
        <dbReference type="SAM" id="MobiDB-lite"/>
    </source>
</evidence>
<accession>A0A496PJI1</accession>
<evidence type="ECO:0000313" key="3">
    <source>
        <dbReference type="EMBL" id="RKW70629.1"/>
    </source>
</evidence>
<evidence type="ECO:0000256" key="2">
    <source>
        <dbReference type="SAM" id="Phobius"/>
    </source>
</evidence>
<comment type="caution">
    <text evidence="3">The sequence shown here is derived from an EMBL/GenBank/DDBJ whole genome shotgun (WGS) entry which is preliminary data.</text>
</comment>
<dbReference type="Proteomes" id="UP000273119">
    <property type="component" value="Unassembled WGS sequence"/>
</dbReference>
<feature type="region of interest" description="Disordered" evidence="1">
    <location>
        <begin position="1"/>
        <end position="38"/>
    </location>
</feature>
<dbReference type="AlphaFoldDB" id="A0A496PJI1"/>
<reference evidence="3 4" key="1">
    <citation type="submission" date="2018-07" db="EMBL/GenBank/DDBJ databases">
        <title>Arthrobacter sp. nov., isolated from raw cow's milk with high bacterial count.</title>
        <authorList>
            <person name="Hahne J."/>
            <person name="Isele D."/>
            <person name="Lipski A."/>
        </authorList>
    </citation>
    <scope>NUCLEOTIDE SEQUENCE [LARGE SCALE GENOMIC DNA]</scope>
    <source>
        <strain evidence="3 4">JZ R-183</strain>
    </source>
</reference>
<evidence type="ECO:0000313" key="4">
    <source>
        <dbReference type="Proteomes" id="UP000273119"/>
    </source>
</evidence>
<name>A0A496PJI1_9MICC</name>
<gene>
    <name evidence="3" type="ORF">DWQ67_05790</name>
</gene>
<keyword evidence="2" id="KW-1133">Transmembrane helix</keyword>
<organism evidence="3 4">
    <name type="scientific">Galactobacter caseinivorans</name>
    <dbReference type="NCBI Taxonomy" id="2676123"/>
    <lineage>
        <taxon>Bacteria</taxon>
        <taxon>Bacillati</taxon>
        <taxon>Actinomycetota</taxon>
        <taxon>Actinomycetes</taxon>
        <taxon>Micrococcales</taxon>
        <taxon>Micrococcaceae</taxon>
        <taxon>Galactobacter</taxon>
    </lineage>
</organism>
<proteinExistence type="predicted"/>
<protein>
    <submittedName>
        <fullName evidence="3">DUF4245 domain-containing protein</fullName>
    </submittedName>
</protein>
<keyword evidence="2" id="KW-0812">Transmembrane</keyword>
<feature type="transmembrane region" description="Helical" evidence="2">
    <location>
        <begin position="52"/>
        <end position="72"/>
    </location>
</feature>